<evidence type="ECO:0000313" key="2">
    <source>
        <dbReference type="Proteomes" id="UP001148737"/>
    </source>
</evidence>
<dbReference type="EMBL" id="JANAKD010002006">
    <property type="protein sequence ID" value="KAJ3475218.1"/>
    <property type="molecule type" value="Genomic_DNA"/>
</dbReference>
<name>A0ACC1QFZ6_9HYPO</name>
<reference evidence="1" key="1">
    <citation type="submission" date="2022-07" db="EMBL/GenBank/DDBJ databases">
        <title>Genome Sequence of Lecanicillium saksenae.</title>
        <authorList>
            <person name="Buettner E."/>
        </authorList>
    </citation>
    <scope>NUCLEOTIDE SEQUENCE</scope>
    <source>
        <strain evidence="1">VT-O1</strain>
    </source>
</reference>
<comment type="caution">
    <text evidence="1">The sequence shown here is derived from an EMBL/GenBank/DDBJ whole genome shotgun (WGS) entry which is preliminary data.</text>
</comment>
<sequence>MGGGQAVGFGLGLVLGGVFCDTVGWRWGVYTTAMLNGAVLALAVWALPLEIDGNPFKWAMISRLHKEIDWVGAAIVSTSLALLSYELAVFSGAHADRHIRQPINGSIICVAILLLPIFGFWMRFQVNRGRPALVPNSLWSNMPFKAVCATVFLVWGALNASEQLTALYLQDIRGISALTSSLYFLPAPICGTLMNIAVALLLPRLNPAYAVAAGCLASGIAPLQLATLCRVDRPSYWQAVFPAMALNPMGADLIYVVANLVVTEAFPAKMQALAGGVFHMLSQIGKSVGIATTAVIAQQISASTGGPDAKGSLLQGYRAGWWYNCAMGFASVLVSFWGLRKVRRLGVKRD</sequence>
<keyword evidence="2" id="KW-1185">Reference proteome</keyword>
<evidence type="ECO:0000313" key="1">
    <source>
        <dbReference type="EMBL" id="KAJ3475218.1"/>
    </source>
</evidence>
<organism evidence="1 2">
    <name type="scientific">Lecanicillium saksenae</name>
    <dbReference type="NCBI Taxonomy" id="468837"/>
    <lineage>
        <taxon>Eukaryota</taxon>
        <taxon>Fungi</taxon>
        <taxon>Dikarya</taxon>
        <taxon>Ascomycota</taxon>
        <taxon>Pezizomycotina</taxon>
        <taxon>Sordariomycetes</taxon>
        <taxon>Hypocreomycetidae</taxon>
        <taxon>Hypocreales</taxon>
        <taxon>Cordycipitaceae</taxon>
        <taxon>Lecanicillium</taxon>
    </lineage>
</organism>
<protein>
    <submittedName>
        <fullName evidence="1">Uncharacterized protein</fullName>
    </submittedName>
</protein>
<proteinExistence type="predicted"/>
<gene>
    <name evidence="1" type="ORF">NLG97_g9538</name>
</gene>
<dbReference type="Proteomes" id="UP001148737">
    <property type="component" value="Unassembled WGS sequence"/>
</dbReference>
<accession>A0ACC1QFZ6</accession>